<dbReference type="Pfam" id="PF13808">
    <property type="entry name" value="DDE_Tnp_1_assoc"/>
    <property type="match status" value="1"/>
</dbReference>
<evidence type="ECO:0000259" key="1">
    <source>
        <dbReference type="Pfam" id="PF01609"/>
    </source>
</evidence>
<dbReference type="Pfam" id="PF01609">
    <property type="entry name" value="DDE_Tnp_1"/>
    <property type="match status" value="1"/>
</dbReference>
<proteinExistence type="predicted"/>
<organism evidence="3 4">
    <name type="scientific">Hymenobacter glaciei</name>
    <dbReference type="NCBI Taxonomy" id="877209"/>
    <lineage>
        <taxon>Bacteria</taxon>
        <taxon>Pseudomonadati</taxon>
        <taxon>Bacteroidota</taxon>
        <taxon>Cytophagia</taxon>
        <taxon>Cytophagales</taxon>
        <taxon>Hymenobacteraceae</taxon>
        <taxon>Hymenobacter</taxon>
    </lineage>
</organism>
<evidence type="ECO:0000313" key="3">
    <source>
        <dbReference type="EMBL" id="GAA4040518.1"/>
    </source>
</evidence>
<dbReference type="Proteomes" id="UP001501469">
    <property type="component" value="Unassembled WGS sequence"/>
</dbReference>
<dbReference type="PANTHER" id="PTHR30298:SF0">
    <property type="entry name" value="PROTEIN YBFL-RELATED"/>
    <property type="match status" value="1"/>
</dbReference>
<name>A0ABP7UCM2_9BACT</name>
<dbReference type="NCBIfam" id="NF033564">
    <property type="entry name" value="transpos_ISAs1"/>
    <property type="match status" value="1"/>
</dbReference>
<dbReference type="EMBL" id="BAABDK010000021">
    <property type="protein sequence ID" value="GAA4040518.1"/>
    <property type="molecule type" value="Genomic_DNA"/>
</dbReference>
<comment type="caution">
    <text evidence="3">The sequence shown here is derived from an EMBL/GenBank/DDBJ whole genome shotgun (WGS) entry which is preliminary data.</text>
</comment>
<reference evidence="4" key="1">
    <citation type="journal article" date="2019" name="Int. J. Syst. Evol. Microbiol.">
        <title>The Global Catalogue of Microorganisms (GCM) 10K type strain sequencing project: providing services to taxonomists for standard genome sequencing and annotation.</title>
        <authorList>
            <consortium name="The Broad Institute Genomics Platform"/>
            <consortium name="The Broad Institute Genome Sequencing Center for Infectious Disease"/>
            <person name="Wu L."/>
            <person name="Ma J."/>
        </authorList>
    </citation>
    <scope>NUCLEOTIDE SEQUENCE [LARGE SCALE GENOMIC DNA]</scope>
    <source>
        <strain evidence="4">JCM 17225</strain>
    </source>
</reference>
<keyword evidence="4" id="KW-1185">Reference proteome</keyword>
<dbReference type="InterPro" id="IPR032806">
    <property type="entry name" value="YbfD_N"/>
</dbReference>
<evidence type="ECO:0000313" key="4">
    <source>
        <dbReference type="Proteomes" id="UP001501469"/>
    </source>
</evidence>
<feature type="domain" description="Transposase IS4-like" evidence="1">
    <location>
        <begin position="100"/>
        <end position="325"/>
    </location>
</feature>
<feature type="domain" description="H repeat-associated protein N-terminal" evidence="2">
    <location>
        <begin position="6"/>
        <end position="90"/>
    </location>
</feature>
<protein>
    <submittedName>
        <fullName evidence="3">ISAs1-like element ISCbu1 family transposase</fullName>
    </submittedName>
</protein>
<dbReference type="InterPro" id="IPR051698">
    <property type="entry name" value="Transposase_11-like"/>
</dbReference>
<dbReference type="InterPro" id="IPR047647">
    <property type="entry name" value="ISAs1_transpos"/>
</dbReference>
<dbReference type="InterPro" id="IPR002559">
    <property type="entry name" value="Transposase_11"/>
</dbReference>
<evidence type="ECO:0000259" key="2">
    <source>
        <dbReference type="Pfam" id="PF13808"/>
    </source>
</evidence>
<accession>A0ABP7UCM2</accession>
<dbReference type="PANTHER" id="PTHR30298">
    <property type="entry name" value="H REPEAT-ASSOCIATED PREDICTED TRANSPOSASE"/>
    <property type="match status" value="1"/>
</dbReference>
<sequence>MNYFASFTHLTDPRVQGRCLHQLADILALLLCGTLAGCDDLPEICDYGRARLDFLRSELGLAFANGIPSEDTLERLLRRLNPKELEQTLRACAGSLAGRQLCVDGKEHRATTPAGQRHALVRTVSVWVADAHLSFGQTQIGAKTNEKTAIPALLDTLDVVGSIVTIDAIACQPSIVGKVVACGADYVIALKKNAKTLYEQASEHLVARAAHLPTWRSQDKGHGRGERRTVCVCQDLSLLDACADWPGLHTLVLVETERHTSQGVTHAQRFYLSSLTDPNPAVYARLIRGHWAVENQLHWQLDLTFKEDQSRLRTGHAALNANSLRKNALYLLAQDPQAISLKRKRKQAAYDNEYLRRLVQNA</sequence>
<gene>
    <name evidence="3" type="ORF">GCM10022409_28060</name>
</gene>
<dbReference type="RefSeq" id="WP_345055644.1">
    <property type="nucleotide sequence ID" value="NZ_BAABDK010000021.1"/>
</dbReference>